<reference evidence="6 7" key="1">
    <citation type="journal article" date="2019" name="Sci. Rep.">
        <title>A high-quality genome of Eragrostis curvula grass provides insights into Poaceae evolution and supports new strategies to enhance forage quality.</title>
        <authorList>
            <person name="Carballo J."/>
            <person name="Santos B.A.C.M."/>
            <person name="Zappacosta D."/>
            <person name="Garbus I."/>
            <person name="Selva J.P."/>
            <person name="Gallo C.A."/>
            <person name="Diaz A."/>
            <person name="Albertini E."/>
            <person name="Caccamo M."/>
            <person name="Echenique V."/>
        </authorList>
    </citation>
    <scope>NUCLEOTIDE SEQUENCE [LARGE SCALE GENOMIC DNA]</scope>
    <source>
        <strain evidence="7">cv. Victoria</strain>
        <tissue evidence="6">Leaf</tissue>
    </source>
</reference>
<sequence>MRNILLFVVGFIAIYLITTPTTAFPDPVDIDNPTIQEIGRWAVKEHVKKANDGIKFVKVVSGNKYPDLDLGTHYDLIIDALNRDGKDGKYEAEKMVLAKGQAGVNN</sequence>
<dbReference type="GO" id="GO:0004869">
    <property type="term" value="F:cysteine-type endopeptidase inhibitor activity"/>
    <property type="evidence" value="ECO:0007669"/>
    <property type="project" value="UniProtKB-KW"/>
</dbReference>
<feature type="signal peptide" evidence="4">
    <location>
        <begin position="1"/>
        <end position="23"/>
    </location>
</feature>
<dbReference type="AlphaFoldDB" id="A0A5J9SQG7"/>
<dbReference type="InterPro" id="IPR000010">
    <property type="entry name" value="Cystatin_dom"/>
</dbReference>
<keyword evidence="3" id="KW-0789">Thiol protease inhibitor</keyword>
<dbReference type="InterPro" id="IPR046350">
    <property type="entry name" value="Cystatin_sf"/>
</dbReference>
<dbReference type="Gene3D" id="3.10.450.10">
    <property type="match status" value="1"/>
</dbReference>
<dbReference type="Gramene" id="TVU01243">
    <property type="protein sequence ID" value="TVU01243"/>
    <property type="gene ID" value="EJB05_53282"/>
</dbReference>
<accession>A0A5J9SQG7</accession>
<evidence type="ECO:0000256" key="3">
    <source>
        <dbReference type="ARBA" id="ARBA00022704"/>
    </source>
</evidence>
<dbReference type="PANTHER" id="PTHR47116">
    <property type="entry name" value="PHLOEM FILAMENT PROTEIN"/>
    <property type="match status" value="1"/>
</dbReference>
<keyword evidence="2" id="KW-0646">Protease inhibitor</keyword>
<feature type="domain" description="Cystatin" evidence="5">
    <location>
        <begin position="29"/>
        <end position="92"/>
    </location>
</feature>
<dbReference type="SUPFAM" id="SSF54403">
    <property type="entry name" value="Cystatin/monellin"/>
    <property type="match status" value="1"/>
</dbReference>
<comment type="similarity">
    <text evidence="1">Belongs to the cystatin family. Phytocystatin subfamily.</text>
</comment>
<dbReference type="OrthoDB" id="687343at2759"/>
<feature type="non-terminal residue" evidence="6">
    <location>
        <position position="1"/>
    </location>
</feature>
<evidence type="ECO:0000256" key="1">
    <source>
        <dbReference type="ARBA" id="ARBA00007233"/>
    </source>
</evidence>
<feature type="chain" id="PRO_5023851787" description="Cystatin domain-containing protein" evidence="4">
    <location>
        <begin position="24"/>
        <end position="106"/>
    </location>
</feature>
<dbReference type="InterPro" id="IPR027214">
    <property type="entry name" value="Cystatin"/>
</dbReference>
<evidence type="ECO:0000259" key="5">
    <source>
        <dbReference type="Pfam" id="PF16845"/>
    </source>
</evidence>
<evidence type="ECO:0000256" key="4">
    <source>
        <dbReference type="SAM" id="SignalP"/>
    </source>
</evidence>
<comment type="caution">
    <text evidence="6">The sequence shown here is derived from an EMBL/GenBank/DDBJ whole genome shotgun (WGS) entry which is preliminary data.</text>
</comment>
<gene>
    <name evidence="6" type="ORF">EJB05_53282</name>
</gene>
<evidence type="ECO:0000313" key="6">
    <source>
        <dbReference type="EMBL" id="TVU01243.1"/>
    </source>
</evidence>
<evidence type="ECO:0000313" key="7">
    <source>
        <dbReference type="Proteomes" id="UP000324897"/>
    </source>
</evidence>
<proteinExistence type="inferred from homology"/>
<dbReference type="EMBL" id="RWGY01000469">
    <property type="protein sequence ID" value="TVU01243.1"/>
    <property type="molecule type" value="Genomic_DNA"/>
</dbReference>
<dbReference type="Pfam" id="PF16845">
    <property type="entry name" value="SQAPI"/>
    <property type="match status" value="1"/>
</dbReference>
<name>A0A5J9SQG7_9POAL</name>
<organism evidence="6 7">
    <name type="scientific">Eragrostis curvula</name>
    <name type="common">weeping love grass</name>
    <dbReference type="NCBI Taxonomy" id="38414"/>
    <lineage>
        <taxon>Eukaryota</taxon>
        <taxon>Viridiplantae</taxon>
        <taxon>Streptophyta</taxon>
        <taxon>Embryophyta</taxon>
        <taxon>Tracheophyta</taxon>
        <taxon>Spermatophyta</taxon>
        <taxon>Magnoliopsida</taxon>
        <taxon>Liliopsida</taxon>
        <taxon>Poales</taxon>
        <taxon>Poaceae</taxon>
        <taxon>PACMAD clade</taxon>
        <taxon>Chloridoideae</taxon>
        <taxon>Eragrostideae</taxon>
        <taxon>Eragrostidinae</taxon>
        <taxon>Eragrostis</taxon>
    </lineage>
</organism>
<keyword evidence="7" id="KW-1185">Reference proteome</keyword>
<keyword evidence="4" id="KW-0732">Signal</keyword>
<protein>
    <recommendedName>
        <fullName evidence="5">Cystatin domain-containing protein</fullName>
    </recommendedName>
</protein>
<dbReference type="Proteomes" id="UP000324897">
    <property type="component" value="Unassembled WGS sequence"/>
</dbReference>
<evidence type="ECO:0000256" key="2">
    <source>
        <dbReference type="ARBA" id="ARBA00022690"/>
    </source>
</evidence>